<dbReference type="PANTHER" id="PTHR43102">
    <property type="entry name" value="SLR1143 PROTEIN"/>
    <property type="match status" value="1"/>
</dbReference>
<dbReference type="CDD" id="cd01949">
    <property type="entry name" value="GGDEF"/>
    <property type="match status" value="1"/>
</dbReference>
<dbReference type="InterPro" id="IPR000160">
    <property type="entry name" value="GGDEF_dom"/>
</dbReference>
<keyword evidence="3" id="KW-1185">Reference proteome</keyword>
<sequence>MKQPSIRQDEPQRLASLYQLNILFTPAEERFDRITRLVQQVFGVPIALVSLVGESCQWFKSAQGLTADRTPKEISFCGHAVYRETLLEVSDAREDPDFADNPLVKGEPFIRFYAGCPVMHDGKPMGTLCLIDTKPHKLTESEREMLQSLTHWVETELRISAMGDVQRQLIAELGESRRDAMLDPLTQTWNRLGLDTLFKRELNYARHSRQPLALILVDLDHYKAVNDRYGHLAGDGVLKEVVARLRKILRPEDIIARFGGDEFVVLCANSNEQRLFAVAERIRLTVSQSPVRTEGAEISVSVTLGAAWAEVNEQTLPADLLNTADRALYEAKAAGRNCVQLLPVTADSTKN</sequence>
<dbReference type="InterPro" id="IPR043128">
    <property type="entry name" value="Rev_trsase/Diguanyl_cyclase"/>
</dbReference>
<dbReference type="InterPro" id="IPR029016">
    <property type="entry name" value="GAF-like_dom_sf"/>
</dbReference>
<keyword evidence="2" id="KW-0808">Transferase</keyword>
<organism evidence="2 3">
    <name type="scientific">Gilvimarinus algae</name>
    <dbReference type="NCBI Taxonomy" id="3058037"/>
    <lineage>
        <taxon>Bacteria</taxon>
        <taxon>Pseudomonadati</taxon>
        <taxon>Pseudomonadota</taxon>
        <taxon>Gammaproteobacteria</taxon>
        <taxon>Cellvibrionales</taxon>
        <taxon>Cellvibrionaceae</taxon>
        <taxon>Gilvimarinus</taxon>
    </lineage>
</organism>
<dbReference type="SUPFAM" id="SSF55073">
    <property type="entry name" value="Nucleotide cyclase"/>
    <property type="match status" value="1"/>
</dbReference>
<evidence type="ECO:0000313" key="2">
    <source>
        <dbReference type="EMBL" id="MDO3381780.1"/>
    </source>
</evidence>
<keyword evidence="2" id="KW-0548">Nucleotidyltransferase</keyword>
<name>A0ABT8TCY7_9GAMM</name>
<dbReference type="SMART" id="SM00267">
    <property type="entry name" value="GGDEF"/>
    <property type="match status" value="1"/>
</dbReference>
<dbReference type="EC" id="2.7.7.65" evidence="2"/>
<dbReference type="EMBL" id="JAULRT010000046">
    <property type="protein sequence ID" value="MDO3381780.1"/>
    <property type="molecule type" value="Genomic_DNA"/>
</dbReference>
<dbReference type="InterPro" id="IPR003018">
    <property type="entry name" value="GAF"/>
</dbReference>
<feature type="domain" description="GGDEF" evidence="1">
    <location>
        <begin position="210"/>
        <end position="344"/>
    </location>
</feature>
<dbReference type="NCBIfam" id="TIGR00254">
    <property type="entry name" value="GGDEF"/>
    <property type="match status" value="1"/>
</dbReference>
<dbReference type="Pfam" id="PF00990">
    <property type="entry name" value="GGDEF"/>
    <property type="match status" value="1"/>
</dbReference>
<dbReference type="Gene3D" id="3.30.70.270">
    <property type="match status" value="1"/>
</dbReference>
<proteinExistence type="predicted"/>
<dbReference type="PANTHER" id="PTHR43102:SF2">
    <property type="entry name" value="GAF DOMAIN-CONTAINING PROTEIN"/>
    <property type="match status" value="1"/>
</dbReference>
<dbReference type="Gene3D" id="3.30.450.40">
    <property type="match status" value="1"/>
</dbReference>
<evidence type="ECO:0000313" key="3">
    <source>
        <dbReference type="Proteomes" id="UP001168380"/>
    </source>
</evidence>
<dbReference type="Proteomes" id="UP001168380">
    <property type="component" value="Unassembled WGS sequence"/>
</dbReference>
<gene>
    <name evidence="2" type="ORF">QWI16_06300</name>
</gene>
<dbReference type="SMART" id="SM00065">
    <property type="entry name" value="GAF"/>
    <property type="match status" value="1"/>
</dbReference>
<dbReference type="SUPFAM" id="SSF55781">
    <property type="entry name" value="GAF domain-like"/>
    <property type="match status" value="1"/>
</dbReference>
<dbReference type="Pfam" id="PF01590">
    <property type="entry name" value="GAF"/>
    <property type="match status" value="1"/>
</dbReference>
<dbReference type="PROSITE" id="PS50887">
    <property type="entry name" value="GGDEF"/>
    <property type="match status" value="1"/>
</dbReference>
<reference evidence="2" key="1">
    <citation type="submission" date="2023-07" db="EMBL/GenBank/DDBJ databases">
        <title>Gilvimarinus algae sp. nov., isolated from the surface of Kelp.</title>
        <authorList>
            <person name="Sun Y.Y."/>
            <person name="Gong Y."/>
            <person name="Du Z.J."/>
        </authorList>
    </citation>
    <scope>NUCLEOTIDE SEQUENCE</scope>
    <source>
        <strain evidence="2">SDUM040014</strain>
    </source>
</reference>
<evidence type="ECO:0000259" key="1">
    <source>
        <dbReference type="PROSITE" id="PS50887"/>
    </source>
</evidence>
<accession>A0ABT8TCY7</accession>
<dbReference type="RefSeq" id="WP_302711936.1">
    <property type="nucleotide sequence ID" value="NZ_JAULRT010000046.1"/>
</dbReference>
<comment type="caution">
    <text evidence="2">The sequence shown here is derived from an EMBL/GenBank/DDBJ whole genome shotgun (WGS) entry which is preliminary data.</text>
</comment>
<protein>
    <submittedName>
        <fullName evidence="2">Sensor domain-containing diguanylate cyclase</fullName>
        <ecNumber evidence="2">2.7.7.65</ecNumber>
    </submittedName>
</protein>
<dbReference type="GO" id="GO:0052621">
    <property type="term" value="F:diguanylate cyclase activity"/>
    <property type="evidence" value="ECO:0007669"/>
    <property type="project" value="UniProtKB-EC"/>
</dbReference>
<dbReference type="InterPro" id="IPR029787">
    <property type="entry name" value="Nucleotide_cyclase"/>
</dbReference>